<feature type="domain" description="AB hydrolase-1" evidence="11">
    <location>
        <begin position="31"/>
        <end position="156"/>
    </location>
</feature>
<dbReference type="InterPro" id="IPR000073">
    <property type="entry name" value="AB_hydrolase_1"/>
</dbReference>
<gene>
    <name evidence="12" type="ORF">DLD99_18130</name>
</gene>
<evidence type="ECO:0000256" key="6">
    <source>
        <dbReference type="ARBA" id="ARBA00022438"/>
    </source>
</evidence>
<comment type="similarity">
    <text evidence="3">Belongs to the peptidase S33 family.</text>
</comment>
<evidence type="ECO:0000313" key="12">
    <source>
        <dbReference type="EMBL" id="AXI62312.1"/>
    </source>
</evidence>
<dbReference type="AlphaFoldDB" id="A0A345RSP6"/>
<organism evidence="12 13">
    <name type="scientific">Pseudomonas kribbensis</name>
    <dbReference type="NCBI Taxonomy" id="1628086"/>
    <lineage>
        <taxon>Bacteria</taxon>
        <taxon>Pseudomonadati</taxon>
        <taxon>Pseudomonadota</taxon>
        <taxon>Gammaproteobacteria</taxon>
        <taxon>Pseudomonadales</taxon>
        <taxon>Pseudomonadaceae</taxon>
        <taxon>Pseudomonas</taxon>
    </lineage>
</organism>
<keyword evidence="9 12" id="KW-0378">Hydrolase</keyword>
<keyword evidence="6" id="KW-0031">Aminopeptidase</keyword>
<dbReference type="GO" id="GO:0004177">
    <property type="term" value="F:aminopeptidase activity"/>
    <property type="evidence" value="ECO:0007669"/>
    <property type="project" value="UniProtKB-KW"/>
</dbReference>
<evidence type="ECO:0000256" key="9">
    <source>
        <dbReference type="ARBA" id="ARBA00022801"/>
    </source>
</evidence>
<reference evidence="12 13" key="1">
    <citation type="submission" date="2018-05" db="EMBL/GenBank/DDBJ databases">
        <title>Complete genome sequence of Pseudomonas kribbensis 46-2(T).</title>
        <authorList>
            <person name="Jeong H."/>
            <person name="Lee S.-G."/>
            <person name="Rha E."/>
            <person name="Kim H."/>
        </authorList>
    </citation>
    <scope>NUCLEOTIDE SEQUENCE [LARGE SCALE GENOMIC DNA]</scope>
    <source>
        <strain evidence="12 13">46-2</strain>
    </source>
</reference>
<evidence type="ECO:0000313" key="13">
    <source>
        <dbReference type="Proteomes" id="UP000253720"/>
    </source>
</evidence>
<evidence type="ECO:0000256" key="5">
    <source>
        <dbReference type="ARBA" id="ARBA00021843"/>
    </source>
</evidence>
<dbReference type="Gene3D" id="3.40.50.1820">
    <property type="entry name" value="alpha/beta hydrolase"/>
    <property type="match status" value="1"/>
</dbReference>
<dbReference type="Proteomes" id="UP000253720">
    <property type="component" value="Chromosome"/>
</dbReference>
<dbReference type="GO" id="GO:0006508">
    <property type="term" value="P:proteolysis"/>
    <property type="evidence" value="ECO:0007669"/>
    <property type="project" value="UniProtKB-KW"/>
</dbReference>
<dbReference type="EMBL" id="CP029608">
    <property type="protein sequence ID" value="AXI62312.1"/>
    <property type="molecule type" value="Genomic_DNA"/>
</dbReference>
<dbReference type="PANTHER" id="PTHR43722">
    <property type="entry name" value="PROLINE IMINOPEPTIDASE"/>
    <property type="match status" value="1"/>
</dbReference>
<sequence length="292" mass="33572">MTFSLQGRGFYPTDDGHQLYWERHGITGGEPVFFLHGGPGGRISRHHLEFFDLRRFDIILFDQRGCGRSTPYGELRDNTTGLCVEDIDALRQHFGFEKISVLGVSWGSWLAIQYQQRYPQHLLKTTLVSVFVPFTANVRAYDRALNEGPAQLPQTVSRHRARDIFRILGEGCPLQQRVAAIEWLNAVLRRTGQTVCPGTLESFVDQEAVLAIRLELHYHLQGYFFQPRDQKLTLDDNTLLIQGIRDTFGMASVRWLRQRMNIHCRLLHAGHNAFESAILKTVRRAVKREIES</sequence>
<dbReference type="RefSeq" id="WP_114884043.1">
    <property type="nucleotide sequence ID" value="NZ_CP029608.1"/>
</dbReference>
<evidence type="ECO:0000259" key="11">
    <source>
        <dbReference type="Pfam" id="PF00561"/>
    </source>
</evidence>
<dbReference type="GO" id="GO:0005737">
    <property type="term" value="C:cytoplasm"/>
    <property type="evidence" value="ECO:0007669"/>
    <property type="project" value="UniProtKB-SubCell"/>
</dbReference>
<proteinExistence type="inferred from homology"/>
<dbReference type="PRINTS" id="PR00793">
    <property type="entry name" value="PROAMNOPTASE"/>
</dbReference>
<evidence type="ECO:0000256" key="8">
    <source>
        <dbReference type="ARBA" id="ARBA00022670"/>
    </source>
</evidence>
<evidence type="ECO:0000256" key="7">
    <source>
        <dbReference type="ARBA" id="ARBA00022490"/>
    </source>
</evidence>
<evidence type="ECO:0000256" key="10">
    <source>
        <dbReference type="ARBA" id="ARBA00029605"/>
    </source>
</evidence>
<keyword evidence="8" id="KW-0645">Protease</keyword>
<comment type="subcellular location">
    <subcellularLocation>
        <location evidence="2">Cytoplasm</location>
    </subcellularLocation>
</comment>
<dbReference type="SUPFAM" id="SSF53474">
    <property type="entry name" value="alpha/beta-Hydrolases"/>
    <property type="match status" value="1"/>
</dbReference>
<evidence type="ECO:0000256" key="2">
    <source>
        <dbReference type="ARBA" id="ARBA00004496"/>
    </source>
</evidence>
<comment type="catalytic activity">
    <reaction evidence="1">
        <text>Release of N-terminal proline from a peptide.</text>
        <dbReference type="EC" id="3.4.11.5"/>
    </reaction>
</comment>
<keyword evidence="13" id="KW-1185">Reference proteome</keyword>
<evidence type="ECO:0000256" key="3">
    <source>
        <dbReference type="ARBA" id="ARBA00010088"/>
    </source>
</evidence>
<dbReference type="PANTHER" id="PTHR43722:SF1">
    <property type="entry name" value="PROLINE IMINOPEPTIDASE"/>
    <property type="match status" value="1"/>
</dbReference>
<dbReference type="InterPro" id="IPR029058">
    <property type="entry name" value="AB_hydrolase_fold"/>
</dbReference>
<accession>A0A345RSP6</accession>
<dbReference type="InterPro" id="IPR005944">
    <property type="entry name" value="Pro_iminopeptidase"/>
</dbReference>
<dbReference type="InterPro" id="IPR002410">
    <property type="entry name" value="Peptidase_S33"/>
</dbReference>
<protein>
    <recommendedName>
        <fullName evidence="5">Proline iminopeptidase</fullName>
        <ecNumber evidence="4">3.4.11.5</ecNumber>
    </recommendedName>
    <alternativeName>
        <fullName evidence="10">Prolyl aminopeptidase</fullName>
    </alternativeName>
</protein>
<dbReference type="EC" id="3.4.11.5" evidence="4"/>
<dbReference type="Pfam" id="PF00561">
    <property type="entry name" value="Abhydrolase_1"/>
    <property type="match status" value="1"/>
</dbReference>
<keyword evidence="7" id="KW-0963">Cytoplasm</keyword>
<evidence type="ECO:0000256" key="4">
    <source>
        <dbReference type="ARBA" id="ARBA00012568"/>
    </source>
</evidence>
<name>A0A345RSP6_9PSED</name>
<dbReference type="KEGG" id="pke:DLD99_18130"/>
<evidence type="ECO:0000256" key="1">
    <source>
        <dbReference type="ARBA" id="ARBA00001585"/>
    </source>
</evidence>